<keyword evidence="4 6" id="KW-0648">Protein biosynthesis</keyword>
<proteinExistence type="inferred from homology"/>
<feature type="binding site" evidence="6 7">
    <location>
        <position position="306"/>
    </location>
    <ligand>
        <name>L-serine</name>
        <dbReference type="ChEBI" id="CHEBI:33384"/>
    </ligand>
</feature>
<evidence type="ECO:0000256" key="7">
    <source>
        <dbReference type="PIRSR" id="PIRSR001529-1"/>
    </source>
</evidence>
<dbReference type="HAMAP" id="MF_00176">
    <property type="entry name" value="Ser_tRNA_synth_type1"/>
    <property type="match status" value="1"/>
</dbReference>
<keyword evidence="6" id="KW-0963">Cytoplasm</keyword>
<dbReference type="SUPFAM" id="SSF55681">
    <property type="entry name" value="Class II aaRS and biotin synthetases"/>
    <property type="match status" value="1"/>
</dbReference>
<dbReference type="InterPro" id="IPR010978">
    <property type="entry name" value="tRNA-bd_arm"/>
</dbReference>
<dbReference type="Gene3D" id="3.30.930.10">
    <property type="entry name" value="Bira Bifunctional Protein, Domain 2"/>
    <property type="match status" value="1"/>
</dbReference>
<comment type="caution">
    <text evidence="11">The sequence shown here is derived from an EMBL/GenBank/DDBJ whole genome shotgun (WGS) entry which is preliminary data.</text>
</comment>
<dbReference type="InterPro" id="IPR002317">
    <property type="entry name" value="Ser-tRNA-ligase_type_1"/>
</dbReference>
<keyword evidence="2 6" id="KW-0547">Nucleotide-binding</keyword>
<protein>
    <recommendedName>
        <fullName evidence="6">Serine--tRNA ligase</fullName>
        <ecNumber evidence="6">6.1.1.11</ecNumber>
    </recommendedName>
    <alternativeName>
        <fullName evidence="6">Seryl-tRNA synthetase</fullName>
        <shortName evidence="6">SerRS</shortName>
    </alternativeName>
    <alternativeName>
        <fullName evidence="6">Seryl-tRNA(Ser/Sec) synthetase</fullName>
    </alternativeName>
</protein>
<evidence type="ECO:0000313" key="12">
    <source>
        <dbReference type="Proteomes" id="UP000554054"/>
    </source>
</evidence>
<evidence type="ECO:0000256" key="9">
    <source>
        <dbReference type="SAM" id="Coils"/>
    </source>
</evidence>
<dbReference type="PRINTS" id="PR00981">
    <property type="entry name" value="TRNASYNTHSER"/>
</dbReference>
<comment type="similarity">
    <text evidence="6">Belongs to the class-II aminoacyl-tRNA synthetase family. Type-1 seryl-tRNA synthetase subfamily.</text>
</comment>
<dbReference type="Proteomes" id="UP000554054">
    <property type="component" value="Unassembled WGS sequence"/>
</dbReference>
<evidence type="ECO:0000256" key="6">
    <source>
        <dbReference type="HAMAP-Rule" id="MF_00176"/>
    </source>
</evidence>
<dbReference type="NCBIfam" id="TIGR00414">
    <property type="entry name" value="serS"/>
    <property type="match status" value="1"/>
</dbReference>
<dbReference type="GO" id="GO:0005737">
    <property type="term" value="C:cytoplasm"/>
    <property type="evidence" value="ECO:0007669"/>
    <property type="project" value="UniProtKB-SubCell"/>
</dbReference>
<organism evidence="11 12">
    <name type="scientific">Janibacter cremeus</name>
    <dbReference type="NCBI Taxonomy" id="1285192"/>
    <lineage>
        <taxon>Bacteria</taxon>
        <taxon>Bacillati</taxon>
        <taxon>Actinomycetota</taxon>
        <taxon>Actinomycetes</taxon>
        <taxon>Micrococcales</taxon>
        <taxon>Intrasporangiaceae</taxon>
        <taxon>Janibacter</taxon>
    </lineage>
</organism>
<dbReference type="RefSeq" id="WP_185990895.1">
    <property type="nucleotide sequence ID" value="NZ_JACCAE010000001.1"/>
</dbReference>
<evidence type="ECO:0000256" key="2">
    <source>
        <dbReference type="ARBA" id="ARBA00022741"/>
    </source>
</evidence>
<comment type="function">
    <text evidence="6">Catalyzes the attachment of serine to tRNA(Ser). Is also able to aminoacylate tRNA(Sec) with serine, to form the misacylated tRNA L-seryl-tRNA(Sec), which will be further converted into selenocysteinyl-tRNA(Sec).</text>
</comment>
<comment type="catalytic activity">
    <reaction evidence="6">
        <text>tRNA(Ser) + L-serine + ATP = L-seryl-tRNA(Ser) + AMP + diphosphate + H(+)</text>
        <dbReference type="Rhea" id="RHEA:12292"/>
        <dbReference type="Rhea" id="RHEA-COMP:9669"/>
        <dbReference type="Rhea" id="RHEA-COMP:9703"/>
        <dbReference type="ChEBI" id="CHEBI:15378"/>
        <dbReference type="ChEBI" id="CHEBI:30616"/>
        <dbReference type="ChEBI" id="CHEBI:33019"/>
        <dbReference type="ChEBI" id="CHEBI:33384"/>
        <dbReference type="ChEBI" id="CHEBI:78442"/>
        <dbReference type="ChEBI" id="CHEBI:78533"/>
        <dbReference type="ChEBI" id="CHEBI:456215"/>
        <dbReference type="EC" id="6.1.1.11"/>
    </reaction>
</comment>
<keyword evidence="5 6" id="KW-0030">Aminoacyl-tRNA synthetase</keyword>
<dbReference type="UniPathway" id="UPA00906">
    <property type="reaction ID" value="UER00895"/>
</dbReference>
<feature type="binding site" evidence="7">
    <location>
        <position position="283"/>
    </location>
    <ligand>
        <name>L-serine</name>
        <dbReference type="ChEBI" id="CHEBI:33384"/>
    </ligand>
</feature>
<dbReference type="GO" id="GO:0005524">
    <property type="term" value="F:ATP binding"/>
    <property type="evidence" value="ECO:0007669"/>
    <property type="project" value="UniProtKB-UniRule"/>
</dbReference>
<gene>
    <name evidence="6" type="primary">serS</name>
    <name evidence="11" type="ORF">BJY20_001427</name>
</gene>
<dbReference type="GO" id="GO:0016260">
    <property type="term" value="P:selenocysteine biosynthetic process"/>
    <property type="evidence" value="ECO:0007669"/>
    <property type="project" value="UniProtKB-UniRule"/>
</dbReference>
<dbReference type="InterPro" id="IPR033729">
    <property type="entry name" value="SerRS_core"/>
</dbReference>
<feature type="binding site" evidence="8">
    <location>
        <begin position="299"/>
        <end position="302"/>
    </location>
    <ligand>
        <name>ATP</name>
        <dbReference type="ChEBI" id="CHEBI:30616"/>
    </ligand>
</feature>
<dbReference type="InterPro" id="IPR006195">
    <property type="entry name" value="aa-tRNA-synth_II"/>
</dbReference>
<evidence type="ECO:0000256" key="5">
    <source>
        <dbReference type="ARBA" id="ARBA00023146"/>
    </source>
</evidence>
<dbReference type="Pfam" id="PF00587">
    <property type="entry name" value="tRNA-synt_2b"/>
    <property type="match status" value="1"/>
</dbReference>
<dbReference type="GO" id="GO:0006434">
    <property type="term" value="P:seryl-tRNA aminoacylation"/>
    <property type="evidence" value="ECO:0007669"/>
    <property type="project" value="UniProtKB-UniRule"/>
</dbReference>
<comment type="pathway">
    <text evidence="6">Aminoacyl-tRNA biosynthesis; selenocysteinyl-tRNA(Sec) biosynthesis; L-seryl-tRNA(Sec) from L-serine and tRNA(Sec): step 1/1.</text>
</comment>
<feature type="binding site" evidence="6">
    <location>
        <begin position="252"/>
        <end position="254"/>
    </location>
    <ligand>
        <name>L-serine</name>
        <dbReference type="ChEBI" id="CHEBI:33384"/>
    </ligand>
</feature>
<dbReference type="AlphaFoldDB" id="A0A852VW86"/>
<keyword evidence="9" id="KW-0175">Coiled coil</keyword>
<dbReference type="CDD" id="cd00770">
    <property type="entry name" value="SerRS_core"/>
    <property type="match status" value="1"/>
</dbReference>
<dbReference type="EMBL" id="JACCAE010000001">
    <property type="protein sequence ID" value="NYF98035.1"/>
    <property type="molecule type" value="Genomic_DNA"/>
</dbReference>
<reference evidence="11 12" key="1">
    <citation type="submission" date="2020-07" db="EMBL/GenBank/DDBJ databases">
        <title>Sequencing the genomes of 1000 actinobacteria strains.</title>
        <authorList>
            <person name="Klenk H.-P."/>
        </authorList>
    </citation>
    <scope>NUCLEOTIDE SEQUENCE [LARGE SCALE GENOMIC DNA]</scope>
    <source>
        <strain evidence="11 12">DSM 26154</strain>
    </source>
</reference>
<feature type="coiled-coil region" evidence="9">
    <location>
        <begin position="89"/>
        <end position="123"/>
    </location>
</feature>
<dbReference type="PIRSF" id="PIRSF001529">
    <property type="entry name" value="Ser-tRNA-synth_IIa"/>
    <property type="match status" value="1"/>
</dbReference>
<evidence type="ECO:0000256" key="4">
    <source>
        <dbReference type="ARBA" id="ARBA00022917"/>
    </source>
</evidence>
<feature type="binding site" evidence="7">
    <location>
        <position position="252"/>
    </location>
    <ligand>
        <name>L-serine</name>
        <dbReference type="ChEBI" id="CHEBI:33384"/>
    </ligand>
</feature>
<keyword evidence="3 6" id="KW-0067">ATP-binding</keyword>
<sequence>MIDLKFLRDQPDTVRASQRARGEDPSLVDSALTADEQRRAAIGVFESARAEQKAASKELGPVMGRLTKLRKSDSDSADSADLSALETQASDLREKGAAMSARVKELEAAAEAAKAELDTSLRSIGNVIQPGVPAGGEDDFDLVEEVGTARDFAAEGFEPKDHLELGELLGAIDMERGAKVSGSRFYYLTGIGARLEWALTGLAQQIAVAEGFTPLVVPNLVRTETMAGAGFLDAHDDEVYRLPADDLYLTGTSEVALAGFHADEILDLTDGPLRYTATSTCYRREAGSYGKDTRGIFRVHQFQKTEMFVFCRPEDAVAEHENLLRIERRVLDALELPYRIIDVAAGDLGGPASRKYDCEAWVPTQQKYRELTSTSNCTTFQARRLDIRERDPQGSGTRTLATLNGTAITSTRPIVALLENHQQADGSVRVPEALRPFLGMEVISPR</sequence>
<feature type="binding site" evidence="6 8">
    <location>
        <begin position="370"/>
        <end position="373"/>
    </location>
    <ligand>
        <name>ATP</name>
        <dbReference type="ChEBI" id="CHEBI:30616"/>
    </ligand>
</feature>
<dbReference type="PANTHER" id="PTHR11778">
    <property type="entry name" value="SERYL-TRNA SYNTHETASE"/>
    <property type="match status" value="1"/>
</dbReference>
<feature type="binding site" evidence="6">
    <location>
        <position position="299"/>
    </location>
    <ligand>
        <name>ATP</name>
        <dbReference type="ChEBI" id="CHEBI:30616"/>
    </ligand>
</feature>
<evidence type="ECO:0000256" key="1">
    <source>
        <dbReference type="ARBA" id="ARBA00022598"/>
    </source>
</evidence>
<name>A0A852VW86_9MICO</name>
<feature type="site" description="Important for serine binding" evidence="7">
    <location>
        <position position="406"/>
    </location>
</feature>
<comment type="subcellular location">
    <subcellularLocation>
        <location evidence="6">Cytoplasm</location>
    </subcellularLocation>
</comment>
<dbReference type="PROSITE" id="PS50862">
    <property type="entry name" value="AA_TRNA_LIGASE_II"/>
    <property type="match status" value="1"/>
</dbReference>
<dbReference type="Pfam" id="PF02403">
    <property type="entry name" value="Seryl_tRNA_N"/>
    <property type="match status" value="1"/>
</dbReference>
<keyword evidence="1 6" id="KW-0436">Ligase</keyword>
<feature type="binding site" evidence="7">
    <location>
        <position position="404"/>
    </location>
    <ligand>
        <name>L-serine</name>
        <dbReference type="ChEBI" id="CHEBI:33384"/>
    </ligand>
</feature>
<feature type="domain" description="Aminoacyl-transfer RNA synthetases class-II family profile" evidence="10">
    <location>
        <begin position="161"/>
        <end position="431"/>
    </location>
</feature>
<dbReference type="EC" id="6.1.1.11" evidence="6"/>
<evidence type="ECO:0000259" key="10">
    <source>
        <dbReference type="PROSITE" id="PS50862"/>
    </source>
</evidence>
<comment type="subunit">
    <text evidence="6">Homodimer. The tRNA molecule binds across the dimer.</text>
</comment>
<dbReference type="InterPro" id="IPR015866">
    <property type="entry name" value="Ser-tRNA-synth_1_N"/>
</dbReference>
<dbReference type="Gene3D" id="1.10.287.40">
    <property type="entry name" value="Serine-tRNA synthetase, tRNA binding domain"/>
    <property type="match status" value="1"/>
</dbReference>
<evidence type="ECO:0000256" key="3">
    <source>
        <dbReference type="ARBA" id="ARBA00022840"/>
    </source>
</evidence>
<evidence type="ECO:0000256" key="8">
    <source>
        <dbReference type="PIRSR" id="PIRSR001529-2"/>
    </source>
</evidence>
<dbReference type="SUPFAM" id="SSF46589">
    <property type="entry name" value="tRNA-binding arm"/>
    <property type="match status" value="1"/>
</dbReference>
<comment type="domain">
    <text evidence="6">Consists of two distinct domains, a catalytic core and a N-terminal extension that is involved in tRNA binding.</text>
</comment>
<dbReference type="InterPro" id="IPR002314">
    <property type="entry name" value="aa-tRNA-synt_IIb"/>
</dbReference>
<evidence type="ECO:0000313" key="11">
    <source>
        <dbReference type="EMBL" id="NYF98035.1"/>
    </source>
</evidence>
<comment type="catalytic activity">
    <reaction evidence="6">
        <text>tRNA(Sec) + L-serine + ATP = L-seryl-tRNA(Sec) + AMP + diphosphate + H(+)</text>
        <dbReference type="Rhea" id="RHEA:42580"/>
        <dbReference type="Rhea" id="RHEA-COMP:9742"/>
        <dbReference type="Rhea" id="RHEA-COMP:10128"/>
        <dbReference type="ChEBI" id="CHEBI:15378"/>
        <dbReference type="ChEBI" id="CHEBI:30616"/>
        <dbReference type="ChEBI" id="CHEBI:33019"/>
        <dbReference type="ChEBI" id="CHEBI:33384"/>
        <dbReference type="ChEBI" id="CHEBI:78442"/>
        <dbReference type="ChEBI" id="CHEBI:78533"/>
        <dbReference type="ChEBI" id="CHEBI:456215"/>
        <dbReference type="EC" id="6.1.1.11"/>
    </reaction>
</comment>
<feature type="binding site" evidence="6">
    <location>
        <position position="406"/>
    </location>
    <ligand>
        <name>L-serine</name>
        <dbReference type="ChEBI" id="CHEBI:33384"/>
    </ligand>
</feature>
<accession>A0A852VW86</accession>
<dbReference type="InterPro" id="IPR045864">
    <property type="entry name" value="aa-tRNA-synth_II/BPL/LPL"/>
</dbReference>
<dbReference type="GO" id="GO:0004828">
    <property type="term" value="F:serine-tRNA ligase activity"/>
    <property type="evidence" value="ECO:0007669"/>
    <property type="project" value="UniProtKB-UniRule"/>
</dbReference>
<feature type="binding site" evidence="6 8">
    <location>
        <begin position="283"/>
        <end position="285"/>
    </location>
    <ligand>
        <name>ATP</name>
        <dbReference type="ChEBI" id="CHEBI:30616"/>
    </ligand>
</feature>
<dbReference type="InterPro" id="IPR042103">
    <property type="entry name" value="SerRS_1_N_sf"/>
</dbReference>
<keyword evidence="12" id="KW-1185">Reference proteome</keyword>